<sequence>MGRRCKQVDDDIAEEFCFVCKDGGDVRVCGFKNCLKAYHPRCVGKEEDFLSSSDQFTCDWHKCANCKGNSLYECFCCPSSSACEDCLGKVEFVPLKESKGFCRRCLNMAIVTEENADHEEARVVFAGTPENYELLFKDYWEVIKGNERFTLLDLQAASILLKRKNCKEGRDSDEYHKTDGKSLGENDDAGQTFLLEPMDKPSEVQAPLKRKKSNKKTYVGWASKELFEFLSNIGKDPTKPLDHYGVTAVVREYIIQQNLPESTKRTSKASAPSKLGQKEKKKKSVECDDNLYSLFGKYCVKLNAIHSLLETHLAVNAISEDESDESEDDYGSTEKKKPRNCLEPKVPKKVSGINKKCLAALNQNNLNLIYLRRTLVVKLLSELDTFQQKVVGCLVRVKNDVKGYTYHMTKKYYQLGLVTGIKKSSEEYKIKDKRTDIILCVSNIWDDVKISALSEEDIDEDDCNDLLLSAKKDLFKRPTVAELEEKEASVHADIVNHWIDRKLIWLEKELERANEKGWRPYMHDLSCQKKLLSTPAERQRRLEEIPEVISDAEESKDPEIESAPSSPVQGNQGSTVK</sequence>
<accession>A0ACD5WJA8</accession>
<evidence type="ECO:0000313" key="2">
    <source>
        <dbReference type="Proteomes" id="UP001732700"/>
    </source>
</evidence>
<name>A0ACD5WJA8_AVESA</name>
<reference evidence="1" key="1">
    <citation type="submission" date="2021-05" db="EMBL/GenBank/DDBJ databases">
        <authorList>
            <person name="Scholz U."/>
            <person name="Mascher M."/>
            <person name="Fiebig A."/>
        </authorList>
    </citation>
    <scope>NUCLEOTIDE SEQUENCE [LARGE SCALE GENOMIC DNA]</scope>
</reference>
<dbReference type="EnsemblPlants" id="AVESA.00010b.r2.4AG0640890.1">
    <property type="protein sequence ID" value="AVESA.00010b.r2.4AG0640890.1.CDS"/>
    <property type="gene ID" value="AVESA.00010b.r2.4AG0640890"/>
</dbReference>
<dbReference type="Proteomes" id="UP001732700">
    <property type="component" value="Chromosome 4A"/>
</dbReference>
<proteinExistence type="predicted"/>
<organism evidence="1 2">
    <name type="scientific">Avena sativa</name>
    <name type="common">Oat</name>
    <dbReference type="NCBI Taxonomy" id="4498"/>
    <lineage>
        <taxon>Eukaryota</taxon>
        <taxon>Viridiplantae</taxon>
        <taxon>Streptophyta</taxon>
        <taxon>Embryophyta</taxon>
        <taxon>Tracheophyta</taxon>
        <taxon>Spermatophyta</taxon>
        <taxon>Magnoliopsida</taxon>
        <taxon>Liliopsida</taxon>
        <taxon>Poales</taxon>
        <taxon>Poaceae</taxon>
        <taxon>BOP clade</taxon>
        <taxon>Pooideae</taxon>
        <taxon>Poodae</taxon>
        <taxon>Poeae</taxon>
        <taxon>Poeae Chloroplast Group 1 (Aveneae type)</taxon>
        <taxon>Aveninae</taxon>
        <taxon>Avena</taxon>
    </lineage>
</organism>
<reference evidence="1" key="2">
    <citation type="submission" date="2025-09" db="UniProtKB">
        <authorList>
            <consortium name="EnsemblPlants"/>
        </authorList>
    </citation>
    <scope>IDENTIFICATION</scope>
</reference>
<evidence type="ECO:0000313" key="1">
    <source>
        <dbReference type="EnsemblPlants" id="AVESA.00010b.r2.4AG0640890.1.CDS"/>
    </source>
</evidence>
<keyword evidence="2" id="KW-1185">Reference proteome</keyword>
<protein>
    <submittedName>
        <fullName evidence="1">Uncharacterized protein</fullName>
    </submittedName>
</protein>